<feature type="signal peptide" evidence="1">
    <location>
        <begin position="1"/>
        <end position="20"/>
    </location>
</feature>
<dbReference type="Gene3D" id="3.40.50.1820">
    <property type="entry name" value="alpha/beta hydrolase"/>
    <property type="match status" value="1"/>
</dbReference>
<dbReference type="PROSITE" id="PS00941">
    <property type="entry name" value="CARBOXYLESTERASE_B_2"/>
    <property type="match status" value="1"/>
</dbReference>
<dbReference type="PANTHER" id="PTHR11559">
    <property type="entry name" value="CARBOXYLESTERASE"/>
    <property type="match status" value="1"/>
</dbReference>
<dbReference type="InterPro" id="IPR019819">
    <property type="entry name" value="Carboxylesterase_B_CS"/>
</dbReference>
<dbReference type="SUPFAM" id="SSF53474">
    <property type="entry name" value="alpha/beta-Hydrolases"/>
    <property type="match status" value="1"/>
</dbReference>
<feature type="chain" id="PRO_5040359365" description="Carboxylesterase type B domain-containing protein" evidence="1">
    <location>
        <begin position="21"/>
        <end position="536"/>
    </location>
</feature>
<evidence type="ECO:0000256" key="1">
    <source>
        <dbReference type="SAM" id="SignalP"/>
    </source>
</evidence>
<keyword evidence="1" id="KW-0732">Signal</keyword>
<dbReference type="InterPro" id="IPR029058">
    <property type="entry name" value="AB_hydrolase_fold"/>
</dbReference>
<name>A0A9P5HBZ8_9HYPO</name>
<comment type="caution">
    <text evidence="3">The sequence shown here is derived from an EMBL/GenBank/DDBJ whole genome shotgun (WGS) entry which is preliminary data.</text>
</comment>
<keyword evidence="4" id="KW-1185">Reference proteome</keyword>
<dbReference type="AlphaFoldDB" id="A0A9P5HBZ8"/>
<organism evidence="3 4">
    <name type="scientific">Cylindrodendrum hubeiense</name>
    <dbReference type="NCBI Taxonomy" id="595255"/>
    <lineage>
        <taxon>Eukaryota</taxon>
        <taxon>Fungi</taxon>
        <taxon>Dikarya</taxon>
        <taxon>Ascomycota</taxon>
        <taxon>Pezizomycotina</taxon>
        <taxon>Sordariomycetes</taxon>
        <taxon>Hypocreomycetidae</taxon>
        <taxon>Hypocreales</taxon>
        <taxon>Nectriaceae</taxon>
        <taxon>Cylindrodendrum</taxon>
    </lineage>
</organism>
<reference evidence="3" key="1">
    <citation type="submission" date="2020-03" db="EMBL/GenBank/DDBJ databases">
        <title>Draft Genome Sequence of Cylindrodendrum hubeiense.</title>
        <authorList>
            <person name="Buettner E."/>
            <person name="Kellner H."/>
        </authorList>
    </citation>
    <scope>NUCLEOTIDE SEQUENCE</scope>
    <source>
        <strain evidence="3">IHI 201604</strain>
    </source>
</reference>
<evidence type="ECO:0000259" key="2">
    <source>
        <dbReference type="Pfam" id="PF00135"/>
    </source>
</evidence>
<dbReference type="InterPro" id="IPR050309">
    <property type="entry name" value="Type-B_Carboxylest/Lipase"/>
</dbReference>
<proteinExistence type="predicted"/>
<dbReference type="Pfam" id="PF00135">
    <property type="entry name" value="COesterase"/>
    <property type="match status" value="1"/>
</dbReference>
<sequence length="536" mass="58536">MKRIQHFSVAILSLLSSVDAVKPLVDLGYSNYQGKVLSNGVTQWLGVRYAAPPLGDLRFSPPQDPLNNDTVQDAKDWNFICIGTGAASSKIGTTQSEDCLFVNVFAPSDATKDSKLPVFAFIQGGGFNTNSSPYVNGAGLINAGDMDMVVVTMNYRVGPYGFIVDGDKITPNIGLHDQRKALKWVQKYISKFGGDPDHVMMGGDSAGAASVAHHLSAYGGKDEGLFHAAAAESVSFANMLTVKESVYLYDNLAIRLGCVGKNALACLRSKSALEIQVANYNIPYPGAAAAPLYMWTPVIDGDLVPDLTYKLFEEGKFVKVPAIMGDDTNGGTVFTPKNTSTLAESDAILKAQFSFLTLEQLGTINDFYPNKNDTCPNSGCYWRQVSDAYGELRYMCPGIYISNAFTQHGVPNSWNYLYNVEDPDQMAQGLGVPHTVEVYSIFGPEYAGGDPPVSYLEGGVNEDVIPVIQGYWSSFIRSFNPNTHRDSASVKWETWTKKRKQRIVFETGGVTKMEKISKDLQKRCDYFASIGPSIRQ</sequence>
<dbReference type="InterPro" id="IPR002018">
    <property type="entry name" value="CarbesteraseB"/>
</dbReference>
<evidence type="ECO:0000313" key="4">
    <source>
        <dbReference type="Proteomes" id="UP000722485"/>
    </source>
</evidence>
<feature type="domain" description="Carboxylesterase type B" evidence="2">
    <location>
        <begin position="33"/>
        <end position="510"/>
    </location>
</feature>
<dbReference type="EMBL" id="JAANBB010000031">
    <property type="protein sequence ID" value="KAF7554521.1"/>
    <property type="molecule type" value="Genomic_DNA"/>
</dbReference>
<evidence type="ECO:0000313" key="3">
    <source>
        <dbReference type="EMBL" id="KAF7554521.1"/>
    </source>
</evidence>
<protein>
    <recommendedName>
        <fullName evidence="2">Carboxylesterase type B domain-containing protein</fullName>
    </recommendedName>
</protein>
<dbReference type="Proteomes" id="UP000722485">
    <property type="component" value="Unassembled WGS sequence"/>
</dbReference>
<dbReference type="OrthoDB" id="408631at2759"/>
<accession>A0A9P5HBZ8</accession>
<gene>
    <name evidence="3" type="ORF">G7Z17_g2857</name>
</gene>